<keyword evidence="2" id="KW-0012">Acyltransferase</keyword>
<protein>
    <submittedName>
        <fullName evidence="4">N-acetyltransferase family protein</fullName>
    </submittedName>
</protein>
<comment type="caution">
    <text evidence="4">The sequence shown here is derived from an EMBL/GenBank/DDBJ whole genome shotgun (WGS) entry which is preliminary data.</text>
</comment>
<proteinExistence type="predicted"/>
<dbReference type="RefSeq" id="WP_405336372.1">
    <property type="nucleotide sequence ID" value="NZ_JBANFI010000001.1"/>
</dbReference>
<keyword evidence="1" id="KW-0808">Transferase</keyword>
<gene>
    <name evidence="4" type="ORF">V6U78_01225</name>
</gene>
<dbReference type="PANTHER" id="PTHR43072:SF23">
    <property type="entry name" value="UPF0039 PROTEIN C11D3.02C"/>
    <property type="match status" value="1"/>
</dbReference>
<keyword evidence="5" id="KW-1185">Reference proteome</keyword>
<evidence type="ECO:0000256" key="1">
    <source>
        <dbReference type="ARBA" id="ARBA00022679"/>
    </source>
</evidence>
<organism evidence="4 5">
    <name type="scientific">Marinospirillum alkalitolerans</name>
    <dbReference type="NCBI Taxonomy" id="3123374"/>
    <lineage>
        <taxon>Bacteria</taxon>
        <taxon>Pseudomonadati</taxon>
        <taxon>Pseudomonadota</taxon>
        <taxon>Gammaproteobacteria</taxon>
        <taxon>Oceanospirillales</taxon>
        <taxon>Oceanospirillaceae</taxon>
        <taxon>Marinospirillum</taxon>
    </lineage>
</organism>
<dbReference type="SUPFAM" id="SSF55729">
    <property type="entry name" value="Acyl-CoA N-acyltransferases (Nat)"/>
    <property type="match status" value="1"/>
</dbReference>
<evidence type="ECO:0000256" key="2">
    <source>
        <dbReference type="ARBA" id="ARBA00023315"/>
    </source>
</evidence>
<dbReference type="Gene3D" id="3.40.630.30">
    <property type="match status" value="1"/>
</dbReference>
<accession>A0ABW8PTP6</accession>
<dbReference type="CDD" id="cd04301">
    <property type="entry name" value="NAT_SF"/>
    <property type="match status" value="1"/>
</dbReference>
<dbReference type="PROSITE" id="PS51186">
    <property type="entry name" value="GNAT"/>
    <property type="match status" value="1"/>
</dbReference>
<dbReference type="Pfam" id="PF13420">
    <property type="entry name" value="Acetyltransf_4"/>
    <property type="match status" value="1"/>
</dbReference>
<evidence type="ECO:0000313" key="4">
    <source>
        <dbReference type="EMBL" id="MFK7159658.1"/>
    </source>
</evidence>
<dbReference type="PANTHER" id="PTHR43072">
    <property type="entry name" value="N-ACETYLTRANSFERASE"/>
    <property type="match status" value="1"/>
</dbReference>
<evidence type="ECO:0000313" key="5">
    <source>
        <dbReference type="Proteomes" id="UP001621714"/>
    </source>
</evidence>
<evidence type="ECO:0000259" key="3">
    <source>
        <dbReference type="PROSITE" id="PS51186"/>
    </source>
</evidence>
<dbReference type="EMBL" id="JBANFI010000001">
    <property type="protein sequence ID" value="MFK7159658.1"/>
    <property type="molecule type" value="Genomic_DNA"/>
</dbReference>
<feature type="domain" description="N-acetyltransferase" evidence="3">
    <location>
        <begin position="3"/>
        <end position="162"/>
    </location>
</feature>
<dbReference type="InterPro" id="IPR016181">
    <property type="entry name" value="Acyl_CoA_acyltransferase"/>
</dbReference>
<dbReference type="InterPro" id="IPR000182">
    <property type="entry name" value="GNAT_dom"/>
</dbReference>
<reference evidence="4 5" key="1">
    <citation type="submission" date="2024-02" db="EMBL/GenBank/DDBJ databases">
        <title>Marinospirillum sp. MEB 164 isolated from Lonar lake sediment.</title>
        <authorList>
            <person name="Joshi A."/>
            <person name="Thite S."/>
        </authorList>
    </citation>
    <scope>NUCLEOTIDE SEQUENCE [LARGE SCALE GENOMIC DNA]</scope>
    <source>
        <strain evidence="4 5">MEB164</strain>
    </source>
</reference>
<sequence>MPMQIQPCDAERDAPRIQAIFNHAIEQTTALYEYQPRSLEQVQTWLLQKKADRLPVLGLYSAADTLQGFASYGPFRPWPAFQYTVEHSIYLHPQAQGKGLGRPLLSALIQAAEAQQYHVMMAAIDASNQASCALHQRLGFQCVGRLKQVGYKFGRWLDLDFYQLQLMTPIEPTEAGPVR</sequence>
<dbReference type="Proteomes" id="UP001621714">
    <property type="component" value="Unassembled WGS sequence"/>
</dbReference>
<name>A0ABW8PTP6_9GAMM</name>